<dbReference type="Proteomes" id="UP001374803">
    <property type="component" value="Chromosome"/>
</dbReference>
<dbReference type="EMBL" id="CP089983">
    <property type="protein sequence ID" value="WXB06695.1"/>
    <property type="molecule type" value="Genomic_DNA"/>
</dbReference>
<gene>
    <name evidence="1" type="ORF">LVJ94_05540</name>
</gene>
<accession>A0ABZ2L7E9</accession>
<sequence>MPSSIPSDVHDRLSEMHALRHDVRSRLHLAGMEEILEWQELEPATVAIELEPYTPHLARRLDEIIARLIHLRAAIVSDLLESRTVFIEAVTPLDPDGCEDRSTSLEWEI</sequence>
<proteinExistence type="predicted"/>
<keyword evidence="2" id="KW-1185">Reference proteome</keyword>
<dbReference type="RefSeq" id="WP_394836351.1">
    <property type="nucleotide sequence ID" value="NZ_CP089929.1"/>
</dbReference>
<name>A0ABZ2L7E9_9BACT</name>
<reference evidence="1" key="1">
    <citation type="submission" date="2021-12" db="EMBL/GenBank/DDBJ databases">
        <title>Discovery of the Pendulisporaceae a myxobacterial family with distinct sporulation behavior and unique specialized metabolism.</title>
        <authorList>
            <person name="Garcia R."/>
            <person name="Popoff A."/>
            <person name="Bader C.D."/>
            <person name="Loehr J."/>
            <person name="Walesch S."/>
            <person name="Walt C."/>
            <person name="Boldt J."/>
            <person name="Bunk B."/>
            <person name="Haeckl F.J.F.P.J."/>
            <person name="Gunesch A.P."/>
            <person name="Birkelbach J."/>
            <person name="Nuebel U."/>
            <person name="Pietschmann T."/>
            <person name="Bach T."/>
            <person name="Mueller R."/>
        </authorList>
    </citation>
    <scope>NUCLEOTIDE SEQUENCE</scope>
    <source>
        <strain evidence="1">MSr11367</strain>
    </source>
</reference>
<protein>
    <submittedName>
        <fullName evidence="1">Uncharacterized protein</fullName>
    </submittedName>
</protein>
<organism evidence="1 2">
    <name type="scientific">Pendulispora rubella</name>
    <dbReference type="NCBI Taxonomy" id="2741070"/>
    <lineage>
        <taxon>Bacteria</taxon>
        <taxon>Pseudomonadati</taxon>
        <taxon>Myxococcota</taxon>
        <taxon>Myxococcia</taxon>
        <taxon>Myxococcales</taxon>
        <taxon>Sorangiineae</taxon>
        <taxon>Pendulisporaceae</taxon>
        <taxon>Pendulispora</taxon>
    </lineage>
</organism>
<evidence type="ECO:0000313" key="2">
    <source>
        <dbReference type="Proteomes" id="UP001374803"/>
    </source>
</evidence>
<evidence type="ECO:0000313" key="1">
    <source>
        <dbReference type="EMBL" id="WXB06695.1"/>
    </source>
</evidence>